<evidence type="ECO:0000256" key="6">
    <source>
        <dbReference type="ARBA" id="ARBA00022679"/>
    </source>
</evidence>
<dbReference type="PIRSF" id="PIRSF004930">
    <property type="entry name" value="Tln_factor_SUA5"/>
    <property type="match status" value="1"/>
</dbReference>
<dbReference type="SUPFAM" id="SSF55821">
    <property type="entry name" value="YrdC/RibB"/>
    <property type="match status" value="1"/>
</dbReference>
<feature type="binding site" evidence="14">
    <location>
        <position position="48"/>
    </location>
    <ligand>
        <name>ATP</name>
        <dbReference type="ChEBI" id="CHEBI:30616"/>
    </ligand>
</feature>
<feature type="binding site" evidence="14">
    <location>
        <position position="221"/>
    </location>
    <ligand>
        <name>ATP</name>
        <dbReference type="ChEBI" id="CHEBI:30616"/>
    </ligand>
</feature>
<comment type="function">
    <text evidence="13">Required for the formation of a threonylcarbamoyl group on adenosine at position 37 (t(6)A37) in tRNAs that read codons beginning with adenine.</text>
</comment>
<dbReference type="RefSeq" id="WP_109616848.1">
    <property type="nucleotide sequence ID" value="NZ_QGDO01000002.1"/>
</dbReference>
<feature type="binding site" evidence="14">
    <location>
        <position position="25"/>
    </location>
    <ligand>
        <name>L-threonine</name>
        <dbReference type="ChEBI" id="CHEBI:57926"/>
    </ligand>
</feature>
<feature type="binding site" evidence="14">
    <location>
        <position position="57"/>
    </location>
    <ligand>
        <name>L-threonine</name>
        <dbReference type="ChEBI" id="CHEBI:57926"/>
    </ligand>
</feature>
<dbReference type="GO" id="GO:0006450">
    <property type="term" value="P:regulation of translational fidelity"/>
    <property type="evidence" value="ECO:0007669"/>
    <property type="project" value="TreeGrafter"/>
</dbReference>
<evidence type="ECO:0000256" key="7">
    <source>
        <dbReference type="ARBA" id="ARBA00022694"/>
    </source>
</evidence>
<evidence type="ECO:0000256" key="14">
    <source>
        <dbReference type="PIRSR" id="PIRSR004930-1"/>
    </source>
</evidence>
<dbReference type="GO" id="GO:0000049">
    <property type="term" value="F:tRNA binding"/>
    <property type="evidence" value="ECO:0007669"/>
    <property type="project" value="TreeGrafter"/>
</dbReference>
<evidence type="ECO:0000256" key="10">
    <source>
        <dbReference type="ARBA" id="ARBA00022840"/>
    </source>
</evidence>
<dbReference type="InterPro" id="IPR006070">
    <property type="entry name" value="Sua5-like_dom"/>
</dbReference>
<accession>A0A315ZD02</accession>
<dbReference type="GO" id="GO:0005737">
    <property type="term" value="C:cytoplasm"/>
    <property type="evidence" value="ECO:0007669"/>
    <property type="project" value="UniProtKB-SubCell"/>
</dbReference>
<dbReference type="InterPro" id="IPR017945">
    <property type="entry name" value="DHBP_synth_RibB-like_a/b_dom"/>
</dbReference>
<dbReference type="EC" id="2.7.7.87" evidence="3 13"/>
<dbReference type="GO" id="GO:0003725">
    <property type="term" value="F:double-stranded RNA binding"/>
    <property type="evidence" value="ECO:0007669"/>
    <property type="project" value="UniProtKB-UniRule"/>
</dbReference>
<evidence type="ECO:0000256" key="5">
    <source>
        <dbReference type="ARBA" id="ARBA00022490"/>
    </source>
</evidence>
<evidence type="ECO:0000259" key="15">
    <source>
        <dbReference type="PROSITE" id="PS51163"/>
    </source>
</evidence>
<dbReference type="Proteomes" id="UP000245535">
    <property type="component" value="Unassembled WGS sequence"/>
</dbReference>
<comment type="catalytic activity">
    <reaction evidence="12 13">
        <text>L-threonine + hydrogencarbonate + ATP = L-threonylcarbamoyladenylate + diphosphate + H2O</text>
        <dbReference type="Rhea" id="RHEA:36407"/>
        <dbReference type="ChEBI" id="CHEBI:15377"/>
        <dbReference type="ChEBI" id="CHEBI:17544"/>
        <dbReference type="ChEBI" id="CHEBI:30616"/>
        <dbReference type="ChEBI" id="CHEBI:33019"/>
        <dbReference type="ChEBI" id="CHEBI:57926"/>
        <dbReference type="ChEBI" id="CHEBI:73682"/>
        <dbReference type="EC" id="2.7.7.87"/>
    </reaction>
</comment>
<dbReference type="NCBIfam" id="TIGR00057">
    <property type="entry name" value="L-threonylcarbamoyladenylate synthase"/>
    <property type="match status" value="1"/>
</dbReference>
<dbReference type="InterPro" id="IPR005145">
    <property type="entry name" value="Sua5_C"/>
</dbReference>
<evidence type="ECO:0000313" key="16">
    <source>
        <dbReference type="EMBL" id="PWJ42718.1"/>
    </source>
</evidence>
<dbReference type="Pfam" id="PF03481">
    <property type="entry name" value="Sua5_C"/>
    <property type="match status" value="1"/>
</dbReference>
<dbReference type="GO" id="GO:0008033">
    <property type="term" value="P:tRNA processing"/>
    <property type="evidence" value="ECO:0007669"/>
    <property type="project" value="UniProtKB-KW"/>
</dbReference>
<keyword evidence="10 13" id="KW-0067">ATP-binding</keyword>
<sequence length="316" mass="34087">MKGKDIQYAKACLERGELVGLPTETVYGLAGNALNPKAVASIFETKKRPAFDPLIVHCDSIEKVKDYVQEIPAEAMLLAEKFWPGPLTMVLPRKPIIHDLVTSGLDTVAVRVPNHPLSLALLKEIDFPVAAPSANLFGFVSPTTAEHVESGLGDKIGYVLDGGACSVGIESTIVGFIQGKPTVLRKGGISIEQIEAVIGPVEVKSHSSSQPEAPGMLKKHYSPGIEMIIGDIVENIAKYKDLKVATLSFKDTFEEIPNDLQFVLSSNGNLDEAAQNLFKMLRELGELDIDLILAELLPEEGLGVGINDRLRRAAAK</sequence>
<feature type="binding site" evidence="14">
    <location>
        <position position="133"/>
    </location>
    <ligand>
        <name>ATP</name>
        <dbReference type="ChEBI" id="CHEBI:30616"/>
    </ligand>
</feature>
<dbReference type="Pfam" id="PF01300">
    <property type="entry name" value="Sua5_yciO_yrdC"/>
    <property type="match status" value="1"/>
</dbReference>
<evidence type="ECO:0000256" key="8">
    <source>
        <dbReference type="ARBA" id="ARBA00022695"/>
    </source>
</evidence>
<dbReference type="GO" id="GO:0005524">
    <property type="term" value="F:ATP binding"/>
    <property type="evidence" value="ECO:0007669"/>
    <property type="project" value="UniProtKB-UniRule"/>
</dbReference>
<dbReference type="AlphaFoldDB" id="A0A315ZD02"/>
<feature type="binding site" evidence="14">
    <location>
        <position position="141"/>
    </location>
    <ligand>
        <name>ATP</name>
        <dbReference type="ChEBI" id="CHEBI:30616"/>
    </ligand>
</feature>
<dbReference type="InterPro" id="IPR010923">
    <property type="entry name" value="T(6)A37_SUA5"/>
</dbReference>
<keyword evidence="9 13" id="KW-0547">Nucleotide-binding</keyword>
<proteinExistence type="inferred from homology"/>
<comment type="similarity">
    <text evidence="2 13">Belongs to the SUA5 family.</text>
</comment>
<feature type="domain" description="YrdC-like" evidence="15">
    <location>
        <begin position="3"/>
        <end position="189"/>
    </location>
</feature>
<dbReference type="PROSITE" id="PS51163">
    <property type="entry name" value="YRDC"/>
    <property type="match status" value="1"/>
</dbReference>
<gene>
    <name evidence="16" type="ORF">BC781_102263</name>
</gene>
<organism evidence="16 17">
    <name type="scientific">Sediminitomix flava</name>
    <dbReference type="NCBI Taxonomy" id="379075"/>
    <lineage>
        <taxon>Bacteria</taxon>
        <taxon>Pseudomonadati</taxon>
        <taxon>Bacteroidota</taxon>
        <taxon>Cytophagia</taxon>
        <taxon>Cytophagales</taxon>
        <taxon>Flammeovirgaceae</taxon>
        <taxon>Sediminitomix</taxon>
    </lineage>
</organism>
<dbReference type="GO" id="GO:0061710">
    <property type="term" value="F:L-threonylcarbamoyladenylate synthase"/>
    <property type="evidence" value="ECO:0007669"/>
    <property type="project" value="UniProtKB-EC"/>
</dbReference>
<feature type="binding site" evidence="14">
    <location>
        <position position="107"/>
    </location>
    <ligand>
        <name>ATP</name>
        <dbReference type="ChEBI" id="CHEBI:30616"/>
    </ligand>
</feature>
<dbReference type="Gene3D" id="3.90.870.10">
    <property type="entry name" value="DHBP synthase"/>
    <property type="match status" value="1"/>
</dbReference>
<protein>
    <recommendedName>
        <fullName evidence="4 13">Threonylcarbamoyl-AMP synthase</fullName>
        <shortName evidence="13">TC-AMP synthase</shortName>
        <ecNumber evidence="3 13">2.7.7.87</ecNumber>
    </recommendedName>
    <alternativeName>
        <fullName evidence="11 13">L-threonylcarbamoyladenylate synthase</fullName>
    </alternativeName>
</protein>
<dbReference type="InterPro" id="IPR038385">
    <property type="entry name" value="Sua5/YwlC_C"/>
</dbReference>
<keyword evidence="6 13" id="KW-0808">Transferase</keyword>
<dbReference type="PANTHER" id="PTHR17490:SF16">
    <property type="entry name" value="THREONYLCARBAMOYL-AMP SYNTHASE"/>
    <property type="match status" value="1"/>
</dbReference>
<evidence type="ECO:0000256" key="3">
    <source>
        <dbReference type="ARBA" id="ARBA00012584"/>
    </source>
</evidence>
<evidence type="ECO:0000256" key="4">
    <source>
        <dbReference type="ARBA" id="ARBA00015492"/>
    </source>
</evidence>
<evidence type="ECO:0000256" key="11">
    <source>
        <dbReference type="ARBA" id="ARBA00029774"/>
    </source>
</evidence>
<name>A0A315ZD02_SEDFL</name>
<comment type="caution">
    <text evidence="16">The sequence shown here is derived from an EMBL/GenBank/DDBJ whole genome shotgun (WGS) entry which is preliminary data.</text>
</comment>
<feature type="binding site" evidence="14">
    <location>
        <position position="131"/>
    </location>
    <ligand>
        <name>L-threonine</name>
        <dbReference type="ChEBI" id="CHEBI:57926"/>
    </ligand>
</feature>
<feature type="binding site" evidence="14">
    <location>
        <position position="185"/>
    </location>
    <ligand>
        <name>ATP</name>
        <dbReference type="ChEBI" id="CHEBI:30616"/>
    </ligand>
</feature>
<evidence type="ECO:0000313" key="17">
    <source>
        <dbReference type="Proteomes" id="UP000245535"/>
    </source>
</evidence>
<keyword evidence="17" id="KW-1185">Reference proteome</keyword>
<reference evidence="16 17" key="1">
    <citation type="submission" date="2018-03" db="EMBL/GenBank/DDBJ databases">
        <title>Genomic Encyclopedia of Archaeal and Bacterial Type Strains, Phase II (KMG-II): from individual species to whole genera.</title>
        <authorList>
            <person name="Goeker M."/>
        </authorList>
    </citation>
    <scope>NUCLEOTIDE SEQUENCE [LARGE SCALE GENOMIC DNA]</scope>
    <source>
        <strain evidence="16 17">DSM 28229</strain>
    </source>
</reference>
<dbReference type="InterPro" id="IPR050156">
    <property type="entry name" value="TC-AMP_synthase_SUA5"/>
</dbReference>
<dbReference type="OrthoDB" id="9814580at2"/>
<evidence type="ECO:0000256" key="13">
    <source>
        <dbReference type="PIRNR" id="PIRNR004930"/>
    </source>
</evidence>
<feature type="binding site" evidence="14">
    <location>
        <position position="111"/>
    </location>
    <ligand>
        <name>L-threonine</name>
        <dbReference type="ChEBI" id="CHEBI:57926"/>
    </ligand>
</feature>
<evidence type="ECO:0000256" key="2">
    <source>
        <dbReference type="ARBA" id="ARBA00007663"/>
    </source>
</evidence>
<feature type="binding site" evidence="14">
    <location>
        <position position="171"/>
    </location>
    <ligand>
        <name>L-threonine</name>
        <dbReference type="ChEBI" id="CHEBI:57926"/>
    </ligand>
</feature>
<evidence type="ECO:0000256" key="1">
    <source>
        <dbReference type="ARBA" id="ARBA00004496"/>
    </source>
</evidence>
<keyword evidence="5 13" id="KW-0963">Cytoplasm</keyword>
<dbReference type="FunFam" id="3.90.870.10:FF:000009">
    <property type="entry name" value="Threonylcarbamoyl-AMP synthase, putative"/>
    <property type="match status" value="1"/>
</dbReference>
<keyword evidence="8 13" id="KW-0548">Nucleotidyltransferase</keyword>
<dbReference type="Gene3D" id="3.40.50.11030">
    <property type="entry name" value="Threonylcarbamoyl-AMP synthase, C-terminal domain"/>
    <property type="match status" value="1"/>
</dbReference>
<comment type="subcellular location">
    <subcellularLocation>
        <location evidence="1 13">Cytoplasm</location>
    </subcellularLocation>
</comment>
<dbReference type="EMBL" id="QGDO01000002">
    <property type="protein sequence ID" value="PWJ42718.1"/>
    <property type="molecule type" value="Genomic_DNA"/>
</dbReference>
<evidence type="ECO:0000256" key="12">
    <source>
        <dbReference type="ARBA" id="ARBA00048366"/>
    </source>
</evidence>
<dbReference type="PANTHER" id="PTHR17490">
    <property type="entry name" value="SUA5"/>
    <property type="match status" value="1"/>
</dbReference>
<keyword evidence="7 13" id="KW-0819">tRNA processing</keyword>
<evidence type="ECO:0000256" key="9">
    <source>
        <dbReference type="ARBA" id="ARBA00022741"/>
    </source>
</evidence>